<dbReference type="RefSeq" id="WP_255915337.1">
    <property type="nucleotide sequence ID" value="NZ_JANFQO010000014.1"/>
</dbReference>
<feature type="compositionally biased region" description="Low complexity" evidence="1">
    <location>
        <begin position="282"/>
        <end position="293"/>
    </location>
</feature>
<dbReference type="EMBL" id="JANFQO010000014">
    <property type="protein sequence ID" value="MCQ4166150.1"/>
    <property type="molecule type" value="Genomic_DNA"/>
</dbReference>
<organism evidence="3 4">
    <name type="scientific">Tahibacter harae</name>
    <dbReference type="NCBI Taxonomy" id="2963937"/>
    <lineage>
        <taxon>Bacteria</taxon>
        <taxon>Pseudomonadati</taxon>
        <taxon>Pseudomonadota</taxon>
        <taxon>Gammaproteobacteria</taxon>
        <taxon>Lysobacterales</taxon>
        <taxon>Rhodanobacteraceae</taxon>
        <taxon>Tahibacter</taxon>
    </lineage>
</organism>
<reference evidence="3" key="1">
    <citation type="submission" date="2022-07" db="EMBL/GenBank/DDBJ databases">
        <title>Tahibacter sp., a new gammaproteobacterium isolated from the silt sample collected at pig farm.</title>
        <authorList>
            <person name="Chen H."/>
        </authorList>
    </citation>
    <scope>NUCLEOTIDE SEQUENCE</scope>
    <source>
        <strain evidence="3">P2K</strain>
    </source>
</reference>
<evidence type="ECO:0008006" key="5">
    <source>
        <dbReference type="Google" id="ProtNLM"/>
    </source>
</evidence>
<comment type="caution">
    <text evidence="3">The sequence shown here is derived from an EMBL/GenBank/DDBJ whole genome shotgun (WGS) entry which is preliminary data.</text>
</comment>
<keyword evidence="2" id="KW-1133">Transmembrane helix</keyword>
<feature type="transmembrane region" description="Helical" evidence="2">
    <location>
        <begin position="597"/>
        <end position="624"/>
    </location>
</feature>
<gene>
    <name evidence="3" type="ORF">NM961_15620</name>
</gene>
<keyword evidence="2" id="KW-0472">Membrane</keyword>
<evidence type="ECO:0000256" key="2">
    <source>
        <dbReference type="SAM" id="Phobius"/>
    </source>
</evidence>
<dbReference type="Proteomes" id="UP001165498">
    <property type="component" value="Unassembled WGS sequence"/>
</dbReference>
<feature type="region of interest" description="Disordered" evidence="1">
    <location>
        <begin position="323"/>
        <end position="366"/>
    </location>
</feature>
<proteinExistence type="predicted"/>
<feature type="compositionally biased region" description="Low complexity" evidence="1">
    <location>
        <begin position="354"/>
        <end position="366"/>
    </location>
</feature>
<protein>
    <recommendedName>
        <fullName evidence="5">SMODS and SLOG-associating 2TM effector domain-containing protein</fullName>
    </recommendedName>
</protein>
<sequence>MDKQLAAVQQDSCVRIGLVGTRRLGEAREWLQSALTEIWQLTAETVPHRLRLVCGMAHGTDRAALDSFLAWRGEAPHEVLAIYPCGPDEFRNASGVEDPAHFDRQRVLLRADTRGAELVLDGRLPRGDGSCPVECEQERRVRASAHTYHSEVLIRQCEFLIAVLDRSAPGAVGGTRDALLRAAALHTPVLVLDPASRLCFLLRSVEELRPQYCPEPPGWAGDWQRKLRGTAFGPRGRRYAETAEPSLESAYGGQPAVVQRSWRGWEAFVQVFKERAAAQAAADGAAAAAQPPRDAGHAADHEPPPGAATTLALLTRSIGRAIRGKPRPVPAARTPEPPREDAARTQPQASASEAQGPGPAAPSTAAGAPTLSVWRGQIADRQAQVMSRYRGVFLANYLLGLGAVVLALTVLVILTLTRLQPGLFWIAVLIGLTALKFFVVLRIGFNVHNAEHHDFGGVAIGLRYIAERLRVMPVMLAVGCARLDLLHRTPRRNRAHEIAEDLCRCVPLAECAGVHDSHAALSQLAALIGEQRDHHRVNHATMRLLHRVLDRAVKLAGSSVIAIVCLDLVLLGAKLGLKLHWFDPCLLGLDPQRLGTALGVAGVFAVALTALLPAVMATFNAILFQSQAEQLAVRHGVMAEALAGLAAEAELLAEHLKSERFETRGSHAVLALAERTAGLMAEEVAEWATMYRQGVKET</sequence>
<feature type="compositionally biased region" description="Basic and acidic residues" evidence="1">
    <location>
        <begin position="294"/>
        <end position="303"/>
    </location>
</feature>
<keyword evidence="2" id="KW-0812">Transmembrane</keyword>
<name>A0ABT1QV39_9GAMM</name>
<accession>A0ABT1QV39</accession>
<evidence type="ECO:0000313" key="3">
    <source>
        <dbReference type="EMBL" id="MCQ4166150.1"/>
    </source>
</evidence>
<feature type="transmembrane region" description="Helical" evidence="2">
    <location>
        <begin position="391"/>
        <end position="416"/>
    </location>
</feature>
<evidence type="ECO:0000256" key="1">
    <source>
        <dbReference type="SAM" id="MobiDB-lite"/>
    </source>
</evidence>
<feature type="transmembrane region" description="Helical" evidence="2">
    <location>
        <begin position="422"/>
        <end position="445"/>
    </location>
</feature>
<feature type="transmembrane region" description="Helical" evidence="2">
    <location>
        <begin position="552"/>
        <end position="577"/>
    </location>
</feature>
<keyword evidence="4" id="KW-1185">Reference proteome</keyword>
<feature type="region of interest" description="Disordered" evidence="1">
    <location>
        <begin position="282"/>
        <end position="307"/>
    </location>
</feature>
<evidence type="ECO:0000313" key="4">
    <source>
        <dbReference type="Proteomes" id="UP001165498"/>
    </source>
</evidence>